<evidence type="ECO:0000313" key="3">
    <source>
        <dbReference type="EMBL" id="KAF7352931.1"/>
    </source>
</evidence>
<keyword evidence="4" id="KW-1185">Reference proteome</keyword>
<organism evidence="3 4">
    <name type="scientific">Mycena venus</name>
    <dbReference type="NCBI Taxonomy" id="2733690"/>
    <lineage>
        <taxon>Eukaryota</taxon>
        <taxon>Fungi</taxon>
        <taxon>Dikarya</taxon>
        <taxon>Basidiomycota</taxon>
        <taxon>Agaricomycotina</taxon>
        <taxon>Agaricomycetes</taxon>
        <taxon>Agaricomycetidae</taxon>
        <taxon>Agaricales</taxon>
        <taxon>Marasmiineae</taxon>
        <taxon>Mycenaceae</taxon>
        <taxon>Mycena</taxon>
    </lineage>
</organism>
<comment type="caution">
    <text evidence="3">The sequence shown here is derived from an EMBL/GenBank/DDBJ whole genome shotgun (WGS) entry which is preliminary data.</text>
</comment>
<name>A0A8H7CYU7_9AGAR</name>
<dbReference type="OrthoDB" id="3359404at2759"/>
<feature type="coiled-coil region" evidence="1">
    <location>
        <begin position="78"/>
        <end position="105"/>
    </location>
</feature>
<evidence type="ECO:0000256" key="2">
    <source>
        <dbReference type="SAM" id="MobiDB-lite"/>
    </source>
</evidence>
<evidence type="ECO:0000313" key="4">
    <source>
        <dbReference type="Proteomes" id="UP000620124"/>
    </source>
</evidence>
<keyword evidence="1" id="KW-0175">Coiled coil</keyword>
<dbReference type="Proteomes" id="UP000620124">
    <property type="component" value="Unassembled WGS sequence"/>
</dbReference>
<sequence>MTLFALARYVLPVIIYPSPADTHSAAPDQSSARARSAGTRPNQKNPIGEWYSTILPAMFPISLLASAVYTTLLLGQLHLSHEKTMEEQAARLVELEAEVDALHRARNSPL</sequence>
<proteinExistence type="predicted"/>
<accession>A0A8H7CYU7</accession>
<dbReference type="AlphaFoldDB" id="A0A8H7CYU7"/>
<gene>
    <name evidence="3" type="ORF">MVEN_01260400</name>
</gene>
<dbReference type="EMBL" id="JACAZI010000009">
    <property type="protein sequence ID" value="KAF7352931.1"/>
    <property type="molecule type" value="Genomic_DNA"/>
</dbReference>
<reference evidence="3" key="1">
    <citation type="submission" date="2020-05" db="EMBL/GenBank/DDBJ databases">
        <title>Mycena genomes resolve the evolution of fungal bioluminescence.</title>
        <authorList>
            <person name="Tsai I.J."/>
        </authorList>
    </citation>
    <scope>NUCLEOTIDE SEQUENCE</scope>
    <source>
        <strain evidence="3">CCC161011</strain>
    </source>
</reference>
<feature type="compositionally biased region" description="Polar residues" evidence="2">
    <location>
        <begin position="27"/>
        <end position="45"/>
    </location>
</feature>
<protein>
    <submittedName>
        <fullName evidence="3">Uncharacterized protein</fullName>
    </submittedName>
</protein>
<evidence type="ECO:0000256" key="1">
    <source>
        <dbReference type="SAM" id="Coils"/>
    </source>
</evidence>
<feature type="region of interest" description="Disordered" evidence="2">
    <location>
        <begin position="18"/>
        <end position="47"/>
    </location>
</feature>